<evidence type="ECO:0000256" key="9">
    <source>
        <dbReference type="ARBA" id="ARBA00023285"/>
    </source>
</evidence>
<keyword evidence="9" id="KW-0170">Cobalt</keyword>
<keyword evidence="8" id="KW-0862">Zinc</keyword>
<evidence type="ECO:0000256" key="6">
    <source>
        <dbReference type="ARBA" id="ARBA00022723"/>
    </source>
</evidence>
<dbReference type="InterPro" id="IPR010169">
    <property type="entry name" value="AcOrn-deacetyl"/>
</dbReference>
<feature type="domain" description="Peptidase M20 dimerisation" evidence="10">
    <location>
        <begin position="103"/>
        <end position="212"/>
    </location>
</feature>
<dbReference type="NCBIfam" id="TIGR01892">
    <property type="entry name" value="AcOrn-deacetyl"/>
    <property type="match status" value="1"/>
</dbReference>
<evidence type="ECO:0000256" key="4">
    <source>
        <dbReference type="ARBA" id="ARBA00022571"/>
    </source>
</evidence>
<dbReference type="PANTHER" id="PTHR43808:SF31">
    <property type="entry name" value="N-ACETYL-L-CITRULLINE DEACETYLASE"/>
    <property type="match status" value="1"/>
</dbReference>
<feature type="non-terminal residue" evidence="11">
    <location>
        <position position="1"/>
    </location>
</feature>
<evidence type="ECO:0000313" key="11">
    <source>
        <dbReference type="EMBL" id="HAR53516.1"/>
    </source>
</evidence>
<evidence type="ECO:0000256" key="7">
    <source>
        <dbReference type="ARBA" id="ARBA00022801"/>
    </source>
</evidence>
<proteinExistence type="inferred from homology"/>
<comment type="caution">
    <text evidence="11">The sequence shown here is derived from an EMBL/GenBank/DDBJ whole genome shotgun (WGS) entry which is preliminary data.</text>
</comment>
<evidence type="ECO:0000256" key="5">
    <source>
        <dbReference type="ARBA" id="ARBA00022605"/>
    </source>
</evidence>
<evidence type="ECO:0000313" key="12">
    <source>
        <dbReference type="Proteomes" id="UP000264719"/>
    </source>
</evidence>
<organism evidence="11 12">
    <name type="scientific">Roseovarius nubinhibens</name>
    <dbReference type="NCBI Taxonomy" id="314263"/>
    <lineage>
        <taxon>Bacteria</taxon>
        <taxon>Pseudomonadati</taxon>
        <taxon>Pseudomonadota</taxon>
        <taxon>Alphaproteobacteria</taxon>
        <taxon>Rhodobacterales</taxon>
        <taxon>Roseobacteraceae</taxon>
        <taxon>Roseovarius</taxon>
    </lineage>
</organism>
<name>A0A348WG54_9RHOB</name>
<dbReference type="InterPro" id="IPR036264">
    <property type="entry name" value="Bact_exopeptidase_dim_dom"/>
</dbReference>
<reference evidence="11 12" key="1">
    <citation type="journal article" date="2018" name="Nat. Biotechnol.">
        <title>A standardized bacterial taxonomy based on genome phylogeny substantially revises the tree of life.</title>
        <authorList>
            <person name="Parks D.H."/>
            <person name="Chuvochina M."/>
            <person name="Waite D.W."/>
            <person name="Rinke C."/>
            <person name="Skarshewski A."/>
            <person name="Chaumeil P.A."/>
            <person name="Hugenholtz P."/>
        </authorList>
    </citation>
    <scope>NUCLEOTIDE SEQUENCE [LARGE SCALE GENOMIC DNA]</scope>
    <source>
        <strain evidence="11">UBA9169</strain>
    </source>
</reference>
<dbReference type="Gene3D" id="3.40.630.10">
    <property type="entry name" value="Zn peptidases"/>
    <property type="match status" value="1"/>
</dbReference>
<dbReference type="GO" id="GO:0006526">
    <property type="term" value="P:L-arginine biosynthetic process"/>
    <property type="evidence" value="ECO:0007669"/>
    <property type="project" value="UniProtKB-KW"/>
</dbReference>
<keyword evidence="5" id="KW-0028">Amino-acid biosynthesis</keyword>
<dbReference type="NCBIfam" id="NF005710">
    <property type="entry name" value="PRK07522.1"/>
    <property type="match status" value="1"/>
</dbReference>
<sequence length="318" mass="34111">SGHTDVVPVDGQDWTKPAFRLTQEDGKYFGRGTADMKGFVACALAAGLKAAKRELKTPLHLAFSYDEEIGCQGVRSMIDLLRDAPVRPAMCIVGEPTSLTVATGHKGKIALKARCVGREGHSALAPLAMNALHLGCDLVSVLREVQDDLRERGAQDGDYDVSYTTVHAAKMQGGVALNIVPNLCEVDFEIRNLAQDDPQKILAGIRDRAEEIVARVRDHAPEASIEISENFSYPGLDTPGTAEVVGFVKSLTGGNATCKVAFGTEGGLFSQELSIPTVVCGPGSMMQGHKPDEFVEVSQIERCDSMLDTLLDRLETGL</sequence>
<dbReference type="InterPro" id="IPR002933">
    <property type="entry name" value="Peptidase_M20"/>
</dbReference>
<dbReference type="SUPFAM" id="SSF53187">
    <property type="entry name" value="Zn-dependent exopeptidases"/>
    <property type="match status" value="1"/>
</dbReference>
<evidence type="ECO:0000256" key="1">
    <source>
        <dbReference type="ARBA" id="ARBA00001947"/>
    </source>
</evidence>
<evidence type="ECO:0000256" key="2">
    <source>
        <dbReference type="ARBA" id="ARBA00005691"/>
    </source>
</evidence>
<dbReference type="SUPFAM" id="SSF55031">
    <property type="entry name" value="Bacterial exopeptidase dimerisation domain"/>
    <property type="match status" value="1"/>
</dbReference>
<evidence type="ECO:0000256" key="3">
    <source>
        <dbReference type="ARBA" id="ARBA00022490"/>
    </source>
</evidence>
<keyword evidence="3" id="KW-0963">Cytoplasm</keyword>
<dbReference type="Pfam" id="PF07687">
    <property type="entry name" value="M20_dimer"/>
    <property type="match status" value="1"/>
</dbReference>
<dbReference type="EMBL" id="DMVW01000162">
    <property type="protein sequence ID" value="HAR53516.1"/>
    <property type="molecule type" value="Genomic_DNA"/>
</dbReference>
<evidence type="ECO:0000256" key="8">
    <source>
        <dbReference type="ARBA" id="ARBA00022833"/>
    </source>
</evidence>
<dbReference type="InterPro" id="IPR001261">
    <property type="entry name" value="ArgE/DapE_CS"/>
</dbReference>
<dbReference type="PROSITE" id="PS00759">
    <property type="entry name" value="ARGE_DAPE_CPG2_2"/>
    <property type="match status" value="1"/>
</dbReference>
<dbReference type="InterPro" id="IPR050072">
    <property type="entry name" value="Peptidase_M20A"/>
</dbReference>
<dbReference type="GO" id="GO:0046872">
    <property type="term" value="F:metal ion binding"/>
    <property type="evidence" value="ECO:0007669"/>
    <property type="project" value="UniProtKB-KW"/>
</dbReference>
<keyword evidence="6" id="KW-0479">Metal-binding</keyword>
<dbReference type="InterPro" id="IPR011650">
    <property type="entry name" value="Peptidase_M20_dimer"/>
</dbReference>
<comment type="similarity">
    <text evidence="2">Belongs to the peptidase M20A family. ArgE subfamily.</text>
</comment>
<keyword evidence="7" id="KW-0378">Hydrolase</keyword>
<keyword evidence="4" id="KW-0055">Arginine biosynthesis</keyword>
<dbReference type="Gene3D" id="3.30.70.360">
    <property type="match status" value="1"/>
</dbReference>
<dbReference type="CDD" id="cd03894">
    <property type="entry name" value="M20_ArgE"/>
    <property type="match status" value="1"/>
</dbReference>
<dbReference type="Proteomes" id="UP000264719">
    <property type="component" value="Unassembled WGS sequence"/>
</dbReference>
<accession>A0A348WG54</accession>
<dbReference type="PANTHER" id="PTHR43808">
    <property type="entry name" value="ACETYLORNITHINE DEACETYLASE"/>
    <property type="match status" value="1"/>
</dbReference>
<gene>
    <name evidence="11" type="primary">argE</name>
    <name evidence="11" type="ORF">DCS45_16815</name>
</gene>
<dbReference type="Pfam" id="PF01546">
    <property type="entry name" value="Peptidase_M20"/>
    <property type="match status" value="1"/>
</dbReference>
<evidence type="ECO:0000259" key="10">
    <source>
        <dbReference type="Pfam" id="PF07687"/>
    </source>
</evidence>
<dbReference type="AlphaFoldDB" id="A0A348WG54"/>
<comment type="cofactor">
    <cofactor evidence="1">
        <name>Zn(2+)</name>
        <dbReference type="ChEBI" id="CHEBI:29105"/>
    </cofactor>
</comment>
<protein>
    <submittedName>
        <fullName evidence="11">Acetylornithine deacetylase</fullName>
    </submittedName>
</protein>
<dbReference type="GO" id="GO:0008777">
    <property type="term" value="F:acetylornithine deacetylase activity"/>
    <property type="evidence" value="ECO:0007669"/>
    <property type="project" value="TreeGrafter"/>
</dbReference>